<evidence type="ECO:0000256" key="4">
    <source>
        <dbReference type="SAM" id="MobiDB-lite"/>
    </source>
</evidence>
<dbReference type="OrthoDB" id="539213at2759"/>
<feature type="repeat" description="ANK" evidence="3">
    <location>
        <begin position="537"/>
        <end position="569"/>
    </location>
</feature>
<dbReference type="Pfam" id="PF00023">
    <property type="entry name" value="Ank"/>
    <property type="match status" value="1"/>
</dbReference>
<feature type="compositionally biased region" description="Acidic residues" evidence="4">
    <location>
        <begin position="649"/>
        <end position="667"/>
    </location>
</feature>
<feature type="repeat" description="ANK" evidence="3">
    <location>
        <begin position="681"/>
        <end position="709"/>
    </location>
</feature>
<feature type="region of interest" description="Disordered" evidence="4">
    <location>
        <begin position="1144"/>
        <end position="1165"/>
    </location>
</feature>
<dbReference type="Pfam" id="PF12796">
    <property type="entry name" value="Ank_2"/>
    <property type="match status" value="1"/>
</dbReference>
<gene>
    <name evidence="5" type="ORF">N7456_003576</name>
</gene>
<protein>
    <recommendedName>
        <fullName evidence="7">Ankyrin repeat protein</fullName>
    </recommendedName>
</protein>
<feature type="region of interest" description="Disordered" evidence="4">
    <location>
        <begin position="971"/>
        <end position="994"/>
    </location>
</feature>
<dbReference type="SUPFAM" id="SSF48403">
    <property type="entry name" value="Ankyrin repeat"/>
    <property type="match status" value="2"/>
</dbReference>
<dbReference type="EMBL" id="JAPQKH010000003">
    <property type="protein sequence ID" value="KAJ5106901.1"/>
    <property type="molecule type" value="Genomic_DNA"/>
</dbReference>
<name>A0A9W9FUW0_9EURO</name>
<sequence length="1743" mass="196313">MTSLPTVPAKHADFLSYVRSHPNTSIEELVNPYNAYDAVARKLFAQEPSHSIVKDNHANIVPIYNNTGATDIQVRARDLASETPETKEQYILPLADNIRRPNGSSALVPTLSEFEENFAIFTENSLSELDWNNVVAAGSAVVTSALPVPEQYRGSKRGRREYYHDKFAPASDVDLFLYGLSEEEAIEKIKHIETSIRNSILYETTTIRTKNTVTIASQYPTRHVQIVLRIYKSIAEILTGFDVDCSCAAYDGKQVFASPRAIASYITQVNRIDLSRRSPSYENRLSKYSHRGFEVFWPQLDRSKVDPTIFERSFARTEGLARLLVLEKLPKTTDRDQYLEKRRHERGRPPLSLYLQRRQGRELKGNVKDDWEDEVPEWQEEDQVSSYHTFTIPYGRRFNAKNIEKLLYTKDLLLNAQWNLPKDRTVNLHRHPAFFGDAEHVIGDCCGCCPVPTTDEEIEVAAEEGKIYISGDLTFIKDDPGRQEIGSFNPITETDWTEMAYIGHTERLCQAIVSGDLEAVNGFLSDESSNPDRRDYTGRTPLQLACMCSTPEVVQCLVDKGARLIARMADGKTALHLAASRGSVEIIRILLTKSNENEEEEAKKQETRTKSKKRKANALDSTGDEEDVEMRDADDASRTSASFIKVDADGEEEATESTFDPTEENELDPDIYDINTAAWDSLATPLHLAILSGHTEVVKELVSSFGADVLMPVKIFNGYNRTPEAAVLNLVLVLSLPLNKAREMSQALLQLGASPAQADLSKCTPLHYIAQSDYVELFELYMEHDGPALQRSINHLAMNNRGWETAFYSAFMNAIAAKNAPAAKKLLDMGSNAKIEFSDWMNTLKSHMSGYLLENATKQLKDGVLQPIYYAVENELPLIALELLRRGAHHDSSAKDAYSNNGQTVLDQVRGNIKTMKSYLKAQIEHSEGANYASYPPRTSPILFVKTDEEYIADTPPDSYTRYLTKVQLKRAHDENKAREPKVTKPKPEVPGRKEQTEVVKKLIQEYEILETELLARNAKTWLELYPPSHLPIQHASQQQQPEEERVNYFRTTFNFKIPVPTAMLREGYRQLFDAAWRGDTQTIKALTLAKWGPSQNELPLEIAVTANSGISCLSIAITQGHFSVAEAIIEILHAQYKRKEPRGQTRFELDSDADSNDGDDGDDLNITSHIVDDQFTHENIGEVKTMVESDVSPLAALSASCNTAALLEGPGSELEFGEFQNYGWNSYNLKINTLLEYAVFKNDIAMVEFLLKLQQKCSKNHPNGEVPFSVGRRPFQLAMALGHIECLVRLIQSGAAGLPISWLSEKYGSKPQEEHLYYPGLSIRGKKRKDWATAGQTPAPSAQGERPPLLLAAAQGNLTATEWFLGTAPARHYMEYINSHLDDKDIQRLAESKLGIEGTVLNWLQTRNNLVLHCAVMARPCEESERLVQYLVNHHPECLEARSASGHTPLSLAFARGDVNYARILIKGGANQTVRDPQGRNLLHFIFVTDNGGVCVEVEVARPLVYLIDKKLIPSMLLQRAGDESMTPLASWLHHNAQWDQKHGSRAGLTPSKVLELLLDLGASDNQKQLELLSGSGNNPVHDTVKKECPGALKRILDRRPDLLYRENATGNTPLDRVVDLWINENTRHAPQRAFDRTGRHQGSEWNNTMNRATWEFLDSYDSRTDVQIMYQICQDRAQSQPGKRKLVGLFEANEVAKRLASTKGGSNGSYRRRRHRHRRTWNNDTEHDDIDEVDTWGHRNW</sequence>
<evidence type="ECO:0000256" key="3">
    <source>
        <dbReference type="PROSITE-ProRule" id="PRU00023"/>
    </source>
</evidence>
<feature type="repeat" description="ANK" evidence="3">
    <location>
        <begin position="570"/>
        <end position="602"/>
    </location>
</feature>
<organism evidence="5 6">
    <name type="scientific">Penicillium angulare</name>
    <dbReference type="NCBI Taxonomy" id="116970"/>
    <lineage>
        <taxon>Eukaryota</taxon>
        <taxon>Fungi</taxon>
        <taxon>Dikarya</taxon>
        <taxon>Ascomycota</taxon>
        <taxon>Pezizomycotina</taxon>
        <taxon>Eurotiomycetes</taxon>
        <taxon>Eurotiomycetidae</taxon>
        <taxon>Eurotiales</taxon>
        <taxon>Aspergillaceae</taxon>
        <taxon>Penicillium</taxon>
    </lineage>
</organism>
<dbReference type="PANTHER" id="PTHR24198:SF165">
    <property type="entry name" value="ANKYRIN REPEAT-CONTAINING PROTEIN-RELATED"/>
    <property type="match status" value="1"/>
</dbReference>
<keyword evidence="1" id="KW-0677">Repeat</keyword>
<dbReference type="PROSITE" id="PS50297">
    <property type="entry name" value="ANK_REP_REGION"/>
    <property type="match status" value="4"/>
</dbReference>
<reference evidence="5" key="1">
    <citation type="submission" date="2022-11" db="EMBL/GenBank/DDBJ databases">
        <authorList>
            <person name="Petersen C."/>
        </authorList>
    </citation>
    <scope>NUCLEOTIDE SEQUENCE</scope>
    <source>
        <strain evidence="5">IBT 30069</strain>
    </source>
</reference>
<evidence type="ECO:0000313" key="5">
    <source>
        <dbReference type="EMBL" id="KAJ5106901.1"/>
    </source>
</evidence>
<dbReference type="InterPro" id="IPR036770">
    <property type="entry name" value="Ankyrin_rpt-contain_sf"/>
</dbReference>
<keyword evidence="6" id="KW-1185">Reference proteome</keyword>
<feature type="repeat" description="ANK" evidence="3">
    <location>
        <begin position="1446"/>
        <end position="1478"/>
    </location>
</feature>
<evidence type="ECO:0008006" key="7">
    <source>
        <dbReference type="Google" id="ProtNLM"/>
    </source>
</evidence>
<accession>A0A9W9FUW0</accession>
<keyword evidence="2 3" id="KW-0040">ANK repeat</keyword>
<dbReference type="SMART" id="SM00248">
    <property type="entry name" value="ANK"/>
    <property type="match status" value="13"/>
</dbReference>
<evidence type="ECO:0000256" key="1">
    <source>
        <dbReference type="ARBA" id="ARBA00022737"/>
    </source>
</evidence>
<dbReference type="PROSITE" id="PS50088">
    <property type="entry name" value="ANK_REPEAT"/>
    <property type="match status" value="4"/>
</dbReference>
<dbReference type="Proteomes" id="UP001149165">
    <property type="component" value="Unassembled WGS sequence"/>
</dbReference>
<evidence type="ECO:0000313" key="6">
    <source>
        <dbReference type="Proteomes" id="UP001149165"/>
    </source>
</evidence>
<dbReference type="PRINTS" id="PR01415">
    <property type="entry name" value="ANKYRIN"/>
</dbReference>
<feature type="compositionally biased region" description="Acidic residues" evidence="4">
    <location>
        <begin position="1151"/>
        <end position="1164"/>
    </location>
</feature>
<evidence type="ECO:0000256" key="2">
    <source>
        <dbReference type="ARBA" id="ARBA00023043"/>
    </source>
</evidence>
<reference evidence="5" key="2">
    <citation type="journal article" date="2023" name="IMA Fungus">
        <title>Comparative genomic study of the Penicillium genus elucidates a diverse pangenome and 15 lateral gene transfer events.</title>
        <authorList>
            <person name="Petersen C."/>
            <person name="Sorensen T."/>
            <person name="Nielsen M.R."/>
            <person name="Sondergaard T.E."/>
            <person name="Sorensen J.L."/>
            <person name="Fitzpatrick D.A."/>
            <person name="Frisvad J.C."/>
            <person name="Nielsen K.L."/>
        </authorList>
    </citation>
    <scope>NUCLEOTIDE SEQUENCE</scope>
    <source>
        <strain evidence="5">IBT 30069</strain>
    </source>
</reference>
<feature type="region of interest" description="Disordered" evidence="4">
    <location>
        <begin position="596"/>
        <end position="667"/>
    </location>
</feature>
<proteinExistence type="predicted"/>
<dbReference type="InterPro" id="IPR002110">
    <property type="entry name" value="Ankyrin_rpt"/>
</dbReference>
<dbReference type="Gene3D" id="1.25.40.20">
    <property type="entry name" value="Ankyrin repeat-containing domain"/>
    <property type="match status" value="5"/>
</dbReference>
<comment type="caution">
    <text evidence="5">The sequence shown here is derived from an EMBL/GenBank/DDBJ whole genome shotgun (WGS) entry which is preliminary data.</text>
</comment>
<dbReference type="PANTHER" id="PTHR24198">
    <property type="entry name" value="ANKYRIN REPEAT AND PROTEIN KINASE DOMAIN-CONTAINING PROTEIN"/>
    <property type="match status" value="1"/>
</dbReference>